<comment type="caution">
    <text evidence="9">The sequence shown here is derived from an EMBL/GenBank/DDBJ whole genome shotgun (WGS) entry which is preliminary data.</text>
</comment>
<evidence type="ECO:0000256" key="5">
    <source>
        <dbReference type="ARBA" id="ARBA00022837"/>
    </source>
</evidence>
<keyword evidence="7" id="KW-0732">Signal</keyword>
<evidence type="ECO:0000256" key="7">
    <source>
        <dbReference type="SAM" id="SignalP"/>
    </source>
</evidence>
<comment type="subcellular location">
    <subcellularLocation>
        <location evidence="1">Fimbrium</location>
    </subcellularLocation>
</comment>
<keyword evidence="4" id="KW-0479">Metal-binding</keyword>
<dbReference type="SUPFAM" id="SSF50998">
    <property type="entry name" value="Quinoprotein alcohol dehydrogenase-like"/>
    <property type="match status" value="1"/>
</dbReference>
<dbReference type="InterPro" id="IPR008707">
    <property type="entry name" value="B-propeller_PilY1"/>
</dbReference>
<evidence type="ECO:0000256" key="6">
    <source>
        <dbReference type="ARBA" id="ARBA00023263"/>
    </source>
</evidence>
<dbReference type="AlphaFoldDB" id="A0A4R3L5F7"/>
<evidence type="ECO:0000313" key="10">
    <source>
        <dbReference type="Proteomes" id="UP000294599"/>
    </source>
</evidence>
<feature type="domain" description="PilY1 beta-propeller" evidence="8">
    <location>
        <begin position="621"/>
        <end position="972"/>
    </location>
</feature>
<dbReference type="Proteomes" id="UP000294599">
    <property type="component" value="Unassembled WGS sequence"/>
</dbReference>
<evidence type="ECO:0000313" key="9">
    <source>
        <dbReference type="EMBL" id="TCS94030.1"/>
    </source>
</evidence>
<name>A0A4R3L5F7_9GAMM</name>
<dbReference type="EMBL" id="SMAF01000024">
    <property type="protein sequence ID" value="TCS94030.1"/>
    <property type="molecule type" value="Genomic_DNA"/>
</dbReference>
<accession>A0A4R3L5F7</accession>
<organism evidence="9 10">
    <name type="scientific">Pseudofulvimonas gallinarii</name>
    <dbReference type="NCBI Taxonomy" id="634155"/>
    <lineage>
        <taxon>Bacteria</taxon>
        <taxon>Pseudomonadati</taxon>
        <taxon>Pseudomonadota</taxon>
        <taxon>Gammaproteobacteria</taxon>
        <taxon>Lysobacterales</taxon>
        <taxon>Rhodanobacteraceae</taxon>
        <taxon>Pseudofulvimonas</taxon>
    </lineage>
</organism>
<keyword evidence="10" id="KW-1185">Reference proteome</keyword>
<protein>
    <submittedName>
        <fullName evidence="9">Type IV pilus assembly protein PilY1</fullName>
    </submittedName>
</protein>
<evidence type="ECO:0000256" key="2">
    <source>
        <dbReference type="ARBA" id="ARBA00008387"/>
    </source>
</evidence>
<evidence type="ECO:0000256" key="1">
    <source>
        <dbReference type="ARBA" id="ARBA00004561"/>
    </source>
</evidence>
<keyword evidence="5" id="KW-0106">Calcium</keyword>
<feature type="signal peptide" evidence="7">
    <location>
        <begin position="1"/>
        <end position="18"/>
    </location>
</feature>
<evidence type="ECO:0000256" key="3">
    <source>
        <dbReference type="ARBA" id="ARBA00022558"/>
    </source>
</evidence>
<gene>
    <name evidence="9" type="ORF">EDC25_1245</name>
</gene>
<proteinExistence type="inferred from homology"/>
<keyword evidence="3" id="KW-1029">Fimbrium biogenesis</keyword>
<dbReference type="GO" id="GO:0009289">
    <property type="term" value="C:pilus"/>
    <property type="evidence" value="ECO:0007669"/>
    <property type="project" value="UniProtKB-SubCell"/>
</dbReference>
<evidence type="ECO:0000259" key="8">
    <source>
        <dbReference type="Pfam" id="PF05567"/>
    </source>
</evidence>
<reference evidence="9 10" key="1">
    <citation type="submission" date="2019-03" db="EMBL/GenBank/DDBJ databases">
        <title>Genomic Encyclopedia of Type Strains, Phase IV (KMG-IV): sequencing the most valuable type-strain genomes for metagenomic binning, comparative biology and taxonomic classification.</title>
        <authorList>
            <person name="Goeker M."/>
        </authorList>
    </citation>
    <scope>NUCLEOTIDE SEQUENCE [LARGE SCALE GENOMIC DNA]</scope>
    <source>
        <strain evidence="9 10">DSM 21944</strain>
    </source>
</reference>
<evidence type="ECO:0000256" key="4">
    <source>
        <dbReference type="ARBA" id="ARBA00022723"/>
    </source>
</evidence>
<dbReference type="GO" id="GO:0046872">
    <property type="term" value="F:metal ion binding"/>
    <property type="evidence" value="ECO:0007669"/>
    <property type="project" value="UniProtKB-KW"/>
</dbReference>
<comment type="similarity">
    <text evidence="2">Belongs to the PilY1 family.</text>
</comment>
<dbReference type="RefSeq" id="WP_123521029.1">
    <property type="nucleotide sequence ID" value="NZ_JBHLWF010000010.1"/>
</dbReference>
<keyword evidence="6" id="KW-0281">Fimbrium</keyword>
<dbReference type="InterPro" id="IPR011047">
    <property type="entry name" value="Quinoprotein_ADH-like_sf"/>
</dbReference>
<dbReference type="OrthoDB" id="7156875at2"/>
<feature type="chain" id="PRO_5030099237" evidence="7">
    <location>
        <begin position="19"/>
        <end position="1123"/>
    </location>
</feature>
<sequence length="1123" mass="121940">MKLFTVAVALTVSASAGAASLDLSRVPPSLNASVAPNILISLDDSGSMAWGHMPSASQNSPGTNCSWYNSASNSMYFNPALEYPPPLRPDGTPYPNSSLTNAWVDGLNTTYGTVNLTTRYRVTNSQSADYSSGWKTDNFPSGVASGSNQRAFYCVGNSAPGDVRIVASQSAAIQQNFANWFSYYRFRSLAARSALSTAVANMDQSVRVAWQNFNTNQLPASTEIKSLVRRRADGTDDTSWRTSFYNWLRTPRYNGGTPMRATFARAGRFFERSSSNERNPYWDAGYGRELSCRQNFHVMMTDGYWNGSAPSGVGEYDDSGRVLADGRIVQGNAAAIYFNQSQRNNTVPNLADLAMYYYARDLRDTLENNVPSHIGDRRTGIVSGATAEDEIYFNPANDPANWQRMVNFMVTFGAGSTLTNDDATLRALRRGEIQWPGARADTSSAIDDAWHAAVNSRGSFLSANNPQELVNALSAIMDNISRRQGVVGSAGSTSFLRSDAVMYEASYDTGRWSGDVIARAVNIETGEPTDVMEWSLSAGEQLTSRTPGSRRILTNTAGSGPASQTEFSWGNLSADQRAWLSINPMSNSEDSLGQRRVDWIRGNRSDEQQNGGVLRSRDSLLGPIIGSSLISVSAPRFGYRGRVGFAEGGSAYEDFRRTHQRRLPMLYVGANDGMLHAFEAETGRESWAFIPNRLVPNLARLTSPDYQFVPFVNNTPIDHDVYINDQWRTVLIGTLGLGGQGVYALDITEPENPRVLWEFTDEGHAHLGYTYGRPNVYRLSDGTWVAVVPSGYNSEARFDYATRNLPNERPDTHFVPGGDSDGMVFVIRISDGQTVGIPVAGARGLATVQLADYELDYELDFAVAGDLNGNLFRIDFKGRGWSDVGGARVDRMFTGSNTRPITSGPSLFADPTTGEMIAVVGTGKYLEDHDRETEIPRQAIYGIRECGPGCASYPITLASLVEQTVSVRADGTISMDRTRPIPQNRRGWYILLGNPGAPGGVVDGERVIDMSLPVSFSSNIVAIGSYIPSDEPCSPQGNSAVYVLSALTGGFAFPGAANDDGSFSAGGGAFVDGPLNQVGELRNGPADLTSFIDPSSGVMAVMGTRINGVPIRRRSGWRDIPVQ</sequence>
<dbReference type="Pfam" id="PF05567">
    <property type="entry name" value="T4P_PilY1"/>
    <property type="match status" value="1"/>
</dbReference>